<dbReference type="AlphaFoldDB" id="A0A222GA81"/>
<evidence type="ECO:0000313" key="11">
    <source>
        <dbReference type="EMBL" id="ASP48789.1"/>
    </source>
</evidence>
<gene>
    <name evidence="11" type="ORF">B5D82_14045</name>
</gene>
<evidence type="ECO:0000256" key="7">
    <source>
        <dbReference type="ARBA" id="ARBA00023239"/>
    </source>
</evidence>
<dbReference type="RefSeq" id="WP_081152388.1">
    <property type="nucleotide sequence ID" value="NZ_CP020465.1"/>
</dbReference>
<dbReference type="Gene3D" id="3.90.1150.10">
    <property type="entry name" value="Aspartate Aminotransferase, domain 1"/>
    <property type="match status" value="1"/>
</dbReference>
<protein>
    <recommendedName>
        <fullName evidence="4">threonine-phosphate decarboxylase</fullName>
        <ecNumber evidence="4">4.1.1.81</ecNumber>
    </recommendedName>
    <alternativeName>
        <fullName evidence="8">L-threonine-O-3-phosphate decarboxylase</fullName>
    </alternativeName>
</protein>
<organism evidence="11 12">
    <name type="scientific">Cognaticolwellia beringensis</name>
    <dbReference type="NCBI Taxonomy" id="1967665"/>
    <lineage>
        <taxon>Bacteria</taxon>
        <taxon>Pseudomonadati</taxon>
        <taxon>Pseudomonadota</taxon>
        <taxon>Gammaproteobacteria</taxon>
        <taxon>Alteromonadales</taxon>
        <taxon>Colwelliaceae</taxon>
        <taxon>Cognaticolwellia</taxon>
    </lineage>
</organism>
<dbReference type="CDD" id="cd00609">
    <property type="entry name" value="AAT_like"/>
    <property type="match status" value="1"/>
</dbReference>
<dbReference type="InterPro" id="IPR004839">
    <property type="entry name" value="Aminotransferase_I/II_large"/>
</dbReference>
<accession>A0A222GA81</accession>
<evidence type="ECO:0000256" key="1">
    <source>
        <dbReference type="ARBA" id="ARBA00001933"/>
    </source>
</evidence>
<dbReference type="EMBL" id="CP020465">
    <property type="protein sequence ID" value="ASP48789.1"/>
    <property type="molecule type" value="Genomic_DNA"/>
</dbReference>
<dbReference type="SUPFAM" id="SSF53383">
    <property type="entry name" value="PLP-dependent transferases"/>
    <property type="match status" value="1"/>
</dbReference>
<evidence type="ECO:0000256" key="5">
    <source>
        <dbReference type="ARBA" id="ARBA00022573"/>
    </source>
</evidence>
<evidence type="ECO:0000313" key="12">
    <source>
        <dbReference type="Proteomes" id="UP000202259"/>
    </source>
</evidence>
<dbReference type="EC" id="4.1.1.81" evidence="4"/>
<evidence type="ECO:0000256" key="6">
    <source>
        <dbReference type="ARBA" id="ARBA00022898"/>
    </source>
</evidence>
<dbReference type="NCBIfam" id="TIGR01140">
    <property type="entry name" value="L_thr_O3P_dcar"/>
    <property type="match status" value="1"/>
</dbReference>
<dbReference type="GO" id="GO:0009236">
    <property type="term" value="P:cobalamin biosynthetic process"/>
    <property type="evidence" value="ECO:0007669"/>
    <property type="project" value="UniProtKB-UniPathway"/>
</dbReference>
<comment type="function">
    <text evidence="2">Decarboxylates L-threonine-O-3-phosphate to yield (R)-1-amino-2-propanol O-2-phosphate, the precursor for the linkage between the nucleotide loop and the corrin ring in cobalamin.</text>
</comment>
<evidence type="ECO:0000256" key="9">
    <source>
        <dbReference type="ARBA" id="ARBA00048531"/>
    </source>
</evidence>
<dbReference type="InterPro" id="IPR015424">
    <property type="entry name" value="PyrdxlP-dep_Trfase"/>
</dbReference>
<evidence type="ECO:0000256" key="3">
    <source>
        <dbReference type="ARBA" id="ARBA00004953"/>
    </source>
</evidence>
<dbReference type="PROSITE" id="PS00105">
    <property type="entry name" value="AA_TRANSFER_CLASS_1"/>
    <property type="match status" value="1"/>
</dbReference>
<evidence type="ECO:0000256" key="4">
    <source>
        <dbReference type="ARBA" id="ARBA00012285"/>
    </source>
</evidence>
<dbReference type="PANTHER" id="PTHR42885">
    <property type="entry name" value="HISTIDINOL-PHOSPHATE AMINOTRANSFERASE-RELATED"/>
    <property type="match status" value="1"/>
</dbReference>
<dbReference type="GO" id="GO:0030170">
    <property type="term" value="F:pyridoxal phosphate binding"/>
    <property type="evidence" value="ECO:0007669"/>
    <property type="project" value="InterPro"/>
</dbReference>
<proteinExistence type="predicted"/>
<dbReference type="UniPathway" id="UPA00148"/>
<dbReference type="InterPro" id="IPR015422">
    <property type="entry name" value="PyrdxlP-dep_Trfase_small"/>
</dbReference>
<keyword evidence="12" id="KW-1185">Reference proteome</keyword>
<evidence type="ECO:0000256" key="8">
    <source>
        <dbReference type="ARBA" id="ARBA00029996"/>
    </source>
</evidence>
<dbReference type="KEGG" id="cber:B5D82_14045"/>
<name>A0A222GA81_9GAMM</name>
<dbReference type="GO" id="GO:0048472">
    <property type="term" value="F:threonine-phosphate decarboxylase activity"/>
    <property type="evidence" value="ECO:0007669"/>
    <property type="project" value="UniProtKB-EC"/>
</dbReference>
<dbReference type="InterPro" id="IPR004838">
    <property type="entry name" value="NHTrfase_class1_PyrdxlP-BS"/>
</dbReference>
<evidence type="ECO:0000259" key="10">
    <source>
        <dbReference type="Pfam" id="PF00155"/>
    </source>
</evidence>
<keyword evidence="6" id="KW-0663">Pyridoxal phosphate</keyword>
<dbReference type="PANTHER" id="PTHR42885:SF1">
    <property type="entry name" value="THREONINE-PHOSPHATE DECARBOXYLASE"/>
    <property type="match status" value="1"/>
</dbReference>
<dbReference type="OrthoDB" id="9799304at2"/>
<comment type="cofactor">
    <cofactor evidence="1">
        <name>pyridoxal 5'-phosphate</name>
        <dbReference type="ChEBI" id="CHEBI:597326"/>
    </cofactor>
</comment>
<comment type="pathway">
    <text evidence="3">Cofactor biosynthesis; adenosylcobalamin biosynthesis.</text>
</comment>
<keyword evidence="5" id="KW-0169">Cobalamin biosynthesis</keyword>
<dbReference type="InterPro" id="IPR015421">
    <property type="entry name" value="PyrdxlP-dep_Trfase_major"/>
</dbReference>
<comment type="catalytic activity">
    <reaction evidence="9">
        <text>O-phospho-L-threonine + H(+) = (R)-1-aminopropan-2-yl phosphate + CO2</text>
        <dbReference type="Rhea" id="RHEA:11492"/>
        <dbReference type="ChEBI" id="CHEBI:15378"/>
        <dbReference type="ChEBI" id="CHEBI:16526"/>
        <dbReference type="ChEBI" id="CHEBI:58563"/>
        <dbReference type="ChEBI" id="CHEBI:58675"/>
        <dbReference type="EC" id="4.1.1.81"/>
    </reaction>
</comment>
<evidence type="ECO:0000256" key="2">
    <source>
        <dbReference type="ARBA" id="ARBA00003444"/>
    </source>
</evidence>
<dbReference type="Proteomes" id="UP000202259">
    <property type="component" value="Chromosome"/>
</dbReference>
<keyword evidence="7" id="KW-0456">Lyase</keyword>
<dbReference type="Gene3D" id="3.40.640.10">
    <property type="entry name" value="Type I PLP-dependent aspartate aminotransferase-like (Major domain)"/>
    <property type="match status" value="1"/>
</dbReference>
<sequence>MALMHGGQLQQVAEHYKIPMADWLDLSTGIAPTCYSIPNIPLNVWQQLPQQNPTLIAAAKQYYQCSQLVITNGSQAIIKALPGVYRQKNASSEDVYLPERGYKEHAHAWKMAGYNLHFYRNALPEITALSAGCVVVIINPNNPTGQYFNVNIIKQYHQQLKQLNGLLVLDEAFVDVMPAEQSYCQQVNDSHCLVLRSFGKFFGLAGIRIGFLVANNAWCKTFEALLGPWQVNGPAQTVAEQALCDTHWQEKQKQTLKQLSTAQENKLLQVFPNTLILAIKGCDLFLTVEFRQSDSAKKLYHLLCQQGVYCRLADEQDTLRFGITTADTLERLAIACAKACKQLS</sequence>
<dbReference type="Pfam" id="PF00155">
    <property type="entry name" value="Aminotran_1_2"/>
    <property type="match status" value="1"/>
</dbReference>
<feature type="domain" description="Aminotransferase class I/classII large" evidence="10">
    <location>
        <begin position="53"/>
        <end position="333"/>
    </location>
</feature>
<reference evidence="11 12" key="1">
    <citation type="submission" date="2017-08" db="EMBL/GenBank/DDBJ databases">
        <title>Complete genome of Colwellia sp. NB097-1, a psychrophile bacterium ioslated from Bering Sea.</title>
        <authorList>
            <person name="Chen X."/>
        </authorList>
    </citation>
    <scope>NUCLEOTIDE SEQUENCE [LARGE SCALE GENOMIC DNA]</scope>
    <source>
        <strain evidence="11 12">NB097-1</strain>
    </source>
</reference>
<dbReference type="InterPro" id="IPR005860">
    <property type="entry name" value="CobD"/>
</dbReference>